<dbReference type="PANTHER" id="PTHR10907:SF47">
    <property type="entry name" value="REGUCALCIN"/>
    <property type="match status" value="1"/>
</dbReference>
<dbReference type="PANTHER" id="PTHR10907">
    <property type="entry name" value="REGUCALCIN"/>
    <property type="match status" value="1"/>
</dbReference>
<reference evidence="3 4" key="1">
    <citation type="submission" date="2023-07" db="EMBL/GenBank/DDBJ databases">
        <title>Genomic Encyclopedia of Type Strains, Phase IV (KMG-IV): sequencing the most valuable type-strain genomes for metagenomic binning, comparative biology and taxonomic classification.</title>
        <authorList>
            <person name="Goeker M."/>
        </authorList>
    </citation>
    <scope>NUCLEOTIDE SEQUENCE [LARGE SCALE GENOMIC DNA]</scope>
    <source>
        <strain evidence="3 4">DSM 19922</strain>
    </source>
</reference>
<dbReference type="InterPro" id="IPR011042">
    <property type="entry name" value="6-blade_b-propeller_TolB-like"/>
</dbReference>
<sequence>MTAGSSFACILDIHAKLGEGPVWSAAEQVLYWVDIKGRTLNRFDPAAGTNHAMEMPEEIGCAAPRKGGGFIAGLRSGIWELDGQGRPVACLAANPEDQAASRFNDGRVDPVGRYLAGTLDEPKAGGKAHLYRYDRRGLAVLAGGLLTSNGLAFSPDGRTLYHADTPTFTVRRYRYDPASGEMSDGEVFVRLQPAGEDRGRPDGAAVDADGCYWAALYEGGRVARFAPDGTLLSEHPLPARCPTMVAFGGPDLRTLYVTTASAGRPAEELERFPQSGGLFAMRVEVPGLPLPSFDPAA</sequence>
<dbReference type="InterPro" id="IPR013658">
    <property type="entry name" value="SGL"/>
</dbReference>
<dbReference type="SUPFAM" id="SSF63829">
    <property type="entry name" value="Calcium-dependent phosphotriesterase"/>
    <property type="match status" value="1"/>
</dbReference>
<dbReference type="InterPro" id="IPR005511">
    <property type="entry name" value="SMP-30"/>
</dbReference>
<evidence type="ECO:0000256" key="1">
    <source>
        <dbReference type="ARBA" id="ARBA00008853"/>
    </source>
</evidence>
<accession>A0ABU0MTA7</accession>
<feature type="domain" description="SMP-30/Gluconolactonase/LRE-like region" evidence="2">
    <location>
        <begin position="17"/>
        <end position="260"/>
    </location>
</feature>
<evidence type="ECO:0000313" key="4">
    <source>
        <dbReference type="Proteomes" id="UP001244552"/>
    </source>
</evidence>
<dbReference type="Gene3D" id="2.120.10.30">
    <property type="entry name" value="TolB, C-terminal domain"/>
    <property type="match status" value="1"/>
</dbReference>
<dbReference type="Proteomes" id="UP001244552">
    <property type="component" value="Unassembled WGS sequence"/>
</dbReference>
<gene>
    <name evidence="3" type="ORF">QO018_005558</name>
</gene>
<dbReference type="RefSeq" id="WP_209989483.1">
    <property type="nucleotide sequence ID" value="NZ_JAGINO010000029.1"/>
</dbReference>
<dbReference type="Pfam" id="PF08450">
    <property type="entry name" value="SGL"/>
    <property type="match status" value="1"/>
</dbReference>
<evidence type="ECO:0000259" key="2">
    <source>
        <dbReference type="Pfam" id="PF08450"/>
    </source>
</evidence>
<evidence type="ECO:0000313" key="3">
    <source>
        <dbReference type="EMBL" id="MDQ0536661.1"/>
    </source>
</evidence>
<comment type="similarity">
    <text evidence="1">Belongs to the SMP-30/CGR1 family.</text>
</comment>
<keyword evidence="4" id="KW-1185">Reference proteome</keyword>
<proteinExistence type="inferred from homology"/>
<organism evidence="3 4">
    <name type="scientific">Azospirillum picis</name>
    <dbReference type="NCBI Taxonomy" id="488438"/>
    <lineage>
        <taxon>Bacteria</taxon>
        <taxon>Pseudomonadati</taxon>
        <taxon>Pseudomonadota</taxon>
        <taxon>Alphaproteobacteria</taxon>
        <taxon>Rhodospirillales</taxon>
        <taxon>Azospirillaceae</taxon>
        <taxon>Azospirillum</taxon>
    </lineage>
</organism>
<name>A0ABU0MTA7_9PROT</name>
<dbReference type="PRINTS" id="PR01790">
    <property type="entry name" value="SMP30FAMILY"/>
</dbReference>
<protein>
    <submittedName>
        <fullName evidence="3">Sugar lactone lactonase YvrE</fullName>
    </submittedName>
</protein>
<dbReference type="EMBL" id="JAUSVU010000029">
    <property type="protein sequence ID" value="MDQ0536661.1"/>
    <property type="molecule type" value="Genomic_DNA"/>
</dbReference>
<comment type="caution">
    <text evidence="3">The sequence shown here is derived from an EMBL/GenBank/DDBJ whole genome shotgun (WGS) entry which is preliminary data.</text>
</comment>